<evidence type="ECO:0000313" key="2">
    <source>
        <dbReference type="EMBL" id="KIF83864.1"/>
    </source>
</evidence>
<protein>
    <submittedName>
        <fullName evidence="2">Glycosyl transferase</fullName>
    </submittedName>
</protein>
<keyword evidence="2" id="KW-0808">Transferase</keyword>
<evidence type="ECO:0000259" key="1">
    <source>
        <dbReference type="Pfam" id="PF00535"/>
    </source>
</evidence>
<dbReference type="EMBL" id="JWJG01000028">
    <property type="protein sequence ID" value="KIF83864.1"/>
    <property type="molecule type" value="Genomic_DNA"/>
</dbReference>
<dbReference type="STRING" id="709839.TSA66_19615"/>
<dbReference type="Gene3D" id="3.90.550.10">
    <property type="entry name" value="Spore Coat Polysaccharide Biosynthesis Protein SpsA, Chain A"/>
    <property type="match status" value="1"/>
</dbReference>
<sequence>MVDVLIPTCDRPCALAVTLAGLHAQSFRDFRVVLSDQSELQSAFEQSEVQALLRILNAGGRPVATFRHLPRRGLAEQRAFLLSQATAPYCLFLDDDVMLEPDTLERLYQVIRAQRCGFVGSALHGLSFIDDVRPHQQDIEFWEGRVVPEAVSPDGPAWERHHLHSAANLFHVERRLGLQKNEARLYRVAWIGGCVLFDTEKLRAVGGFDFWPALPCEHCGEDVLAQLRVMERFGGCGMIPSGAYHLELPTTVPQREVDAPRVLPISECDRVARDA</sequence>
<name>A0A0C2BV24_9BURK</name>
<dbReference type="AlphaFoldDB" id="A0A0C2BV24"/>
<dbReference type="Proteomes" id="UP000031572">
    <property type="component" value="Unassembled WGS sequence"/>
</dbReference>
<dbReference type="InterPro" id="IPR029044">
    <property type="entry name" value="Nucleotide-diphossugar_trans"/>
</dbReference>
<dbReference type="InterPro" id="IPR001173">
    <property type="entry name" value="Glyco_trans_2-like"/>
</dbReference>
<keyword evidence="3" id="KW-1185">Reference proteome</keyword>
<dbReference type="SUPFAM" id="SSF53448">
    <property type="entry name" value="Nucleotide-diphospho-sugar transferases"/>
    <property type="match status" value="1"/>
</dbReference>
<organism evidence="2 3">
    <name type="scientific">Noviherbaspirillum autotrophicum</name>
    <dbReference type="NCBI Taxonomy" id="709839"/>
    <lineage>
        <taxon>Bacteria</taxon>
        <taxon>Pseudomonadati</taxon>
        <taxon>Pseudomonadota</taxon>
        <taxon>Betaproteobacteria</taxon>
        <taxon>Burkholderiales</taxon>
        <taxon>Oxalobacteraceae</taxon>
        <taxon>Noviherbaspirillum</taxon>
    </lineage>
</organism>
<gene>
    <name evidence="2" type="ORF">TSA66_19615</name>
</gene>
<feature type="domain" description="Glycosyltransferase 2-like" evidence="1">
    <location>
        <begin position="4"/>
        <end position="126"/>
    </location>
</feature>
<comment type="caution">
    <text evidence="2">The sequence shown here is derived from an EMBL/GenBank/DDBJ whole genome shotgun (WGS) entry which is preliminary data.</text>
</comment>
<dbReference type="InterPro" id="IPR050834">
    <property type="entry name" value="Glycosyltransf_2"/>
</dbReference>
<dbReference type="PANTHER" id="PTHR43685:SF2">
    <property type="entry name" value="GLYCOSYLTRANSFERASE 2-LIKE DOMAIN-CONTAINING PROTEIN"/>
    <property type="match status" value="1"/>
</dbReference>
<accession>A0A0C2BV24</accession>
<evidence type="ECO:0000313" key="3">
    <source>
        <dbReference type="Proteomes" id="UP000031572"/>
    </source>
</evidence>
<dbReference type="OrthoDB" id="9787979at2"/>
<dbReference type="Pfam" id="PF00535">
    <property type="entry name" value="Glycos_transf_2"/>
    <property type="match status" value="1"/>
</dbReference>
<reference evidence="2 3" key="1">
    <citation type="submission" date="2014-12" db="EMBL/GenBank/DDBJ databases">
        <title>Denitrispirillum autotrophicum gen. nov., sp. nov., Denitrifying, Facultatively Autotrophic Bacteria Isolated from Rice Paddy Soil.</title>
        <authorList>
            <person name="Ishii S."/>
            <person name="Ashida N."/>
            <person name="Ohno H."/>
            <person name="Otsuka S."/>
            <person name="Yokota A."/>
            <person name="Senoo K."/>
        </authorList>
    </citation>
    <scope>NUCLEOTIDE SEQUENCE [LARGE SCALE GENOMIC DNA]</scope>
    <source>
        <strain evidence="2 3">TSA66</strain>
    </source>
</reference>
<dbReference type="GO" id="GO:0016740">
    <property type="term" value="F:transferase activity"/>
    <property type="evidence" value="ECO:0007669"/>
    <property type="project" value="UniProtKB-KW"/>
</dbReference>
<dbReference type="CDD" id="cd00761">
    <property type="entry name" value="Glyco_tranf_GTA_type"/>
    <property type="match status" value="1"/>
</dbReference>
<dbReference type="PANTHER" id="PTHR43685">
    <property type="entry name" value="GLYCOSYLTRANSFERASE"/>
    <property type="match status" value="1"/>
</dbReference>
<proteinExistence type="predicted"/>